<name>A0A4R8ZVL6_9MICO</name>
<evidence type="ECO:0000256" key="3">
    <source>
        <dbReference type="ARBA" id="ARBA00023002"/>
    </source>
</evidence>
<dbReference type="CDD" id="cd00207">
    <property type="entry name" value="fer2"/>
    <property type="match status" value="1"/>
</dbReference>
<evidence type="ECO:0000256" key="1">
    <source>
        <dbReference type="ARBA" id="ARBA00006849"/>
    </source>
</evidence>
<proteinExistence type="inferred from homology"/>
<dbReference type="InterPro" id="IPR008274">
    <property type="entry name" value="AldOxase/xan_DH_MoCoBD1"/>
</dbReference>
<evidence type="ECO:0000313" key="6">
    <source>
        <dbReference type="EMBL" id="TFD47290.1"/>
    </source>
</evidence>
<dbReference type="PANTHER" id="PTHR11908:SF157">
    <property type="entry name" value="XANTHINE DEHYDROGENASE SUBUNIT D-RELATED"/>
    <property type="match status" value="1"/>
</dbReference>
<dbReference type="InterPro" id="IPR012675">
    <property type="entry name" value="Beta-grasp_dom_sf"/>
</dbReference>
<dbReference type="GO" id="GO:0016491">
    <property type="term" value="F:oxidoreductase activity"/>
    <property type="evidence" value="ECO:0007669"/>
    <property type="project" value="UniProtKB-KW"/>
</dbReference>
<dbReference type="PROSITE" id="PS00197">
    <property type="entry name" value="2FE2S_FER_1"/>
    <property type="match status" value="1"/>
</dbReference>
<dbReference type="InterPro" id="IPR046867">
    <property type="entry name" value="AldOxase/xan_DH_MoCoBD2"/>
</dbReference>
<accession>A0A4R8ZVL6</accession>
<keyword evidence="2" id="KW-0479">Metal-binding</keyword>
<dbReference type="InterPro" id="IPR036884">
    <property type="entry name" value="2Fe-2S-bd_dom_sf"/>
</dbReference>
<gene>
    <name evidence="6" type="ORF">E3T55_15610</name>
</gene>
<dbReference type="InterPro" id="IPR000674">
    <property type="entry name" value="Ald_Oxase/Xan_DH_a/b"/>
</dbReference>
<dbReference type="Gene3D" id="3.10.20.30">
    <property type="match status" value="1"/>
</dbReference>
<dbReference type="OrthoDB" id="9758509at2"/>
<evidence type="ECO:0000256" key="2">
    <source>
        <dbReference type="ARBA" id="ARBA00022723"/>
    </source>
</evidence>
<dbReference type="InterPro" id="IPR016208">
    <property type="entry name" value="Ald_Oxase/xanthine_DH-like"/>
</dbReference>
<evidence type="ECO:0000256" key="4">
    <source>
        <dbReference type="ARBA" id="ARBA00023004"/>
    </source>
</evidence>
<dbReference type="PANTHER" id="PTHR11908">
    <property type="entry name" value="XANTHINE DEHYDROGENASE"/>
    <property type="match status" value="1"/>
</dbReference>
<dbReference type="EMBL" id="SOHE01000065">
    <property type="protein sequence ID" value="TFD47290.1"/>
    <property type="molecule type" value="Genomic_DNA"/>
</dbReference>
<dbReference type="GO" id="GO:0005506">
    <property type="term" value="F:iron ion binding"/>
    <property type="evidence" value="ECO:0007669"/>
    <property type="project" value="InterPro"/>
</dbReference>
<dbReference type="SUPFAM" id="SSF56003">
    <property type="entry name" value="Molybdenum cofactor-binding domain"/>
    <property type="match status" value="1"/>
</dbReference>
<dbReference type="InterPro" id="IPR036856">
    <property type="entry name" value="Ald_Oxase/Xan_DH_a/b_sf"/>
</dbReference>
<comment type="caution">
    <text evidence="6">The sequence shown here is derived from an EMBL/GenBank/DDBJ whole genome shotgun (WGS) entry which is preliminary data.</text>
</comment>
<dbReference type="InterPro" id="IPR036010">
    <property type="entry name" value="2Fe-2S_ferredoxin-like_sf"/>
</dbReference>
<dbReference type="Gene3D" id="1.10.150.120">
    <property type="entry name" value="[2Fe-2S]-binding domain"/>
    <property type="match status" value="1"/>
</dbReference>
<dbReference type="PROSITE" id="PS51085">
    <property type="entry name" value="2FE2S_FER_2"/>
    <property type="match status" value="1"/>
</dbReference>
<dbReference type="InterPro" id="IPR006058">
    <property type="entry name" value="2Fe2S_fd_BS"/>
</dbReference>
<dbReference type="AlphaFoldDB" id="A0A4R8ZVL6"/>
<keyword evidence="4" id="KW-0408">Iron</keyword>
<protein>
    <submittedName>
        <fullName evidence="6">2Fe-2S iron-sulfur cluster binding domain-containing protein</fullName>
    </submittedName>
</protein>
<reference evidence="6 7" key="1">
    <citation type="submission" date="2019-03" db="EMBL/GenBank/DDBJ databases">
        <title>Genomics of glacier-inhabiting Cryobacterium strains.</title>
        <authorList>
            <person name="Liu Q."/>
            <person name="Xin Y.-H."/>
        </authorList>
    </citation>
    <scope>NUCLEOTIDE SEQUENCE [LARGE SCALE GENOMIC DNA]</scope>
    <source>
        <strain evidence="6 7">Hh14</strain>
    </source>
</reference>
<organism evidence="6 7">
    <name type="scientific">Cryobacterium frigoriphilum</name>
    <dbReference type="NCBI Taxonomy" id="1259150"/>
    <lineage>
        <taxon>Bacteria</taxon>
        <taxon>Bacillati</taxon>
        <taxon>Actinomycetota</taxon>
        <taxon>Actinomycetes</taxon>
        <taxon>Micrococcales</taxon>
        <taxon>Microbacteriaceae</taxon>
        <taxon>Cryobacterium</taxon>
    </lineage>
</organism>
<dbReference type="RefSeq" id="WP_134520480.1">
    <property type="nucleotide sequence ID" value="NZ_SOHE01000065.1"/>
</dbReference>
<dbReference type="InterPro" id="IPR037165">
    <property type="entry name" value="AldOxase/xan_DH_Mopterin-bd_sf"/>
</dbReference>
<dbReference type="Proteomes" id="UP000297447">
    <property type="component" value="Unassembled WGS sequence"/>
</dbReference>
<evidence type="ECO:0000259" key="5">
    <source>
        <dbReference type="PROSITE" id="PS51085"/>
    </source>
</evidence>
<dbReference type="Gene3D" id="3.90.1170.50">
    <property type="entry name" value="Aldehyde oxidase/xanthine dehydrogenase, a/b hammerhead"/>
    <property type="match status" value="1"/>
</dbReference>
<dbReference type="SMART" id="SM01008">
    <property type="entry name" value="Ald_Xan_dh_C"/>
    <property type="match status" value="1"/>
</dbReference>
<feature type="domain" description="2Fe-2S ferredoxin-type" evidence="5">
    <location>
        <begin position="1"/>
        <end position="74"/>
    </location>
</feature>
<sequence>MKLQINGESVEAPAAQGQCLRTFLREQHHFEVKKGCDTGDCGACSVLLDGIPVHSCIYPAFRAEGAFVTTAAGLGGTNLGGTNLSGTNAGDEPTLHPVQQRFVDAAGFQCGFCTPGMVVTASTLSDEDLEDLPRLLKGNLCRCTGYRAIDDAIRGQHTPAGGPCHEPSGEPRLDLGHGHGHGTAGMSTSVGIEAAGSTAGGTGASVAVEAVPIESVPVEAVPIESVPIESVAVQAATLGPVRRTGRAPRLEGGLVGTSLGALAGRRVVTGQEPFTLDVAMTGLLHLSMLASPHAHARIRSLDATAARALPGVHAVLTHADSPATRFSTARHESRFDDPDDTLVFDRVLRFRGQRVAAVVADSVAIAEAACRLITVDYELLPAVFDPVAALAPGAPLVHGQADAATSRIQDPARNLVAALHGEFGDVAAGLAEAHTIVSGSWQTQRIAHTQLETHATIGWLEDNRLVLRTSTQVPFLVQREICRIFDLPADDVRVFTARVGGGFGGKQELLTEDLVTLAVLTTQRPVQYEFTRADEFTRATVRHPIRVQVTLGATSEGRLTALKLGVLSDTGAYGNHGPGVMFHGTSESMALYNVPNKRVDADCVYTNNPPSGAFRGYGLGQMIYAIECALDELAVRLGISPFELRRLNSVKPGDPLVVTAAEGPDIGFSGSYGLDQCLDLVEAALARGNGHAAPFGPEWRVGTGMASSMIATTPPRGHHSQASVTLEADGRYTVRIGTTEFGNGTITVHAQIAATALQTTADRVTIRHSDTDDAGYDTGAFGSAGVVVAGKAVLGAATRLAELLREAAAAETGLRAEDFTLEADGLRCGPVVVPLPVLAAAAAAAVSDPAAAGDAAEASLPSPAGASVAGVLRGIADEDGARRSLAFNVHAFRVAVNTATGEVQILQSIQAADAGTLMNPEQVRGQVEGGVAQAIGTALFEEVVLDGAGTVLTRVLRNYHVPQLADLPVTEVYFAQTRDDLGPYGAKSMSESTYNPVAPALANAVRDAVGIRLYELPMSRDRIWRALQA</sequence>
<dbReference type="Pfam" id="PF01315">
    <property type="entry name" value="Ald_Xan_dh_C"/>
    <property type="match status" value="1"/>
</dbReference>
<dbReference type="Pfam" id="PF02738">
    <property type="entry name" value="MoCoBD_1"/>
    <property type="match status" value="1"/>
</dbReference>
<comment type="similarity">
    <text evidence="1">Belongs to the xanthine dehydrogenase family.</text>
</comment>
<dbReference type="InterPro" id="IPR001041">
    <property type="entry name" value="2Fe-2S_ferredoxin-type"/>
</dbReference>
<dbReference type="SUPFAM" id="SSF54292">
    <property type="entry name" value="2Fe-2S ferredoxin-like"/>
    <property type="match status" value="1"/>
</dbReference>
<dbReference type="Pfam" id="PF20256">
    <property type="entry name" value="MoCoBD_2"/>
    <property type="match status" value="1"/>
</dbReference>
<dbReference type="InterPro" id="IPR002888">
    <property type="entry name" value="2Fe-2S-bd"/>
</dbReference>
<keyword evidence="7" id="KW-1185">Reference proteome</keyword>
<dbReference type="Gene3D" id="3.30.365.10">
    <property type="entry name" value="Aldehyde oxidase/xanthine dehydrogenase, molybdopterin binding domain"/>
    <property type="match status" value="4"/>
</dbReference>
<evidence type="ECO:0000313" key="7">
    <source>
        <dbReference type="Proteomes" id="UP000297447"/>
    </source>
</evidence>
<dbReference type="SUPFAM" id="SSF47741">
    <property type="entry name" value="CO dehydrogenase ISP C-domain like"/>
    <property type="match status" value="1"/>
</dbReference>
<dbReference type="SUPFAM" id="SSF54665">
    <property type="entry name" value="CO dehydrogenase molybdoprotein N-domain-like"/>
    <property type="match status" value="1"/>
</dbReference>
<dbReference type="GO" id="GO:0051537">
    <property type="term" value="F:2 iron, 2 sulfur cluster binding"/>
    <property type="evidence" value="ECO:0007669"/>
    <property type="project" value="InterPro"/>
</dbReference>
<keyword evidence="3" id="KW-0560">Oxidoreductase</keyword>
<dbReference type="PIRSF" id="PIRSF000127">
    <property type="entry name" value="Xanthine_DH"/>
    <property type="match status" value="1"/>
</dbReference>
<dbReference type="Pfam" id="PF00111">
    <property type="entry name" value="Fer2"/>
    <property type="match status" value="1"/>
</dbReference>
<dbReference type="Pfam" id="PF01799">
    <property type="entry name" value="Fer2_2"/>
    <property type="match status" value="1"/>
</dbReference>